<gene>
    <name evidence="2" type="ORF">QM524_13120</name>
</gene>
<evidence type="ECO:0000256" key="1">
    <source>
        <dbReference type="SAM" id="Phobius"/>
    </source>
</evidence>
<dbReference type="Pfam" id="PF04240">
    <property type="entry name" value="Caroten_synth"/>
    <property type="match status" value="1"/>
</dbReference>
<dbReference type="PANTHER" id="PTHR39419:SF1">
    <property type="entry name" value="SLL0814 PROTEIN"/>
    <property type="match status" value="1"/>
</dbReference>
<keyword evidence="1" id="KW-0812">Transmembrane</keyword>
<feature type="transmembrane region" description="Helical" evidence="1">
    <location>
        <begin position="68"/>
        <end position="95"/>
    </location>
</feature>
<proteinExistence type="predicted"/>
<dbReference type="Proteomes" id="UP001236507">
    <property type="component" value="Unassembled WGS sequence"/>
</dbReference>
<accession>A0ABT6Y9N6</accession>
<feature type="transmembrane region" description="Helical" evidence="1">
    <location>
        <begin position="107"/>
        <end position="127"/>
    </location>
</feature>
<dbReference type="RefSeq" id="WP_283344949.1">
    <property type="nucleotide sequence ID" value="NZ_JASHIF010000010.1"/>
</dbReference>
<keyword evidence="3" id="KW-1185">Reference proteome</keyword>
<keyword evidence="1" id="KW-0472">Membrane</keyword>
<name>A0ABT6Y9N6_9BACT</name>
<feature type="transmembrane region" description="Helical" evidence="1">
    <location>
        <begin position="20"/>
        <end position="39"/>
    </location>
</feature>
<organism evidence="2 3">
    <name type="scientific">Flectobacillus roseus</name>
    <dbReference type="NCBI Taxonomy" id="502259"/>
    <lineage>
        <taxon>Bacteria</taxon>
        <taxon>Pseudomonadati</taxon>
        <taxon>Bacteroidota</taxon>
        <taxon>Cytophagia</taxon>
        <taxon>Cytophagales</taxon>
        <taxon>Flectobacillaceae</taxon>
        <taxon>Flectobacillus</taxon>
    </lineage>
</organism>
<feature type="transmembrane region" description="Helical" evidence="1">
    <location>
        <begin position="207"/>
        <end position="227"/>
    </location>
</feature>
<reference evidence="2 3" key="1">
    <citation type="submission" date="2023-05" db="EMBL/GenBank/DDBJ databases">
        <title>Novel species of genus Flectobacillus isolated from stream in China.</title>
        <authorList>
            <person name="Lu H."/>
        </authorList>
    </citation>
    <scope>NUCLEOTIDE SEQUENCE [LARGE SCALE GENOMIC DNA]</scope>
    <source>
        <strain evidence="2 3">KCTC 42575</strain>
    </source>
</reference>
<feature type="transmembrane region" description="Helical" evidence="1">
    <location>
        <begin position="139"/>
        <end position="158"/>
    </location>
</feature>
<dbReference type="PANTHER" id="PTHR39419">
    <property type="entry name" value="SLL0814 PROTEIN"/>
    <property type="match status" value="1"/>
</dbReference>
<evidence type="ECO:0000313" key="3">
    <source>
        <dbReference type="Proteomes" id="UP001236507"/>
    </source>
</evidence>
<dbReference type="InterPro" id="IPR007354">
    <property type="entry name" value="CruF-like"/>
</dbReference>
<sequence length="229" mass="26568">MTIHSIQQILTEKYTKTTQFILVLMYVVGLIGLQVPMLMPIFQELSAFNLWVSAGLLLFFHQDFHKNFIILGIVCYLVGYWIEVIGVHTGVIFGVYQYGAGLGTKLFNVPLVIGTNWFILVYCSGIFWEKFREYFKLSWHPIIQGILIGTLMTSLDYLIEPVAIALDFWQWENNIIPIRNYVAWWIIASILGYYFSVSRFDKHNPLAILLLFLQCFFFAGHTISFLLNN</sequence>
<dbReference type="EMBL" id="JASHIF010000010">
    <property type="protein sequence ID" value="MDI9860154.1"/>
    <property type="molecule type" value="Genomic_DNA"/>
</dbReference>
<protein>
    <submittedName>
        <fullName evidence="2">Carotenoid biosynthesis protein</fullName>
    </submittedName>
</protein>
<feature type="transmembrane region" description="Helical" evidence="1">
    <location>
        <begin position="178"/>
        <end position="195"/>
    </location>
</feature>
<evidence type="ECO:0000313" key="2">
    <source>
        <dbReference type="EMBL" id="MDI9860154.1"/>
    </source>
</evidence>
<keyword evidence="1" id="KW-1133">Transmembrane helix</keyword>
<comment type="caution">
    <text evidence="2">The sequence shown here is derived from an EMBL/GenBank/DDBJ whole genome shotgun (WGS) entry which is preliminary data.</text>
</comment>